<accession>A0A1G6CCI3</accession>
<feature type="domain" description="ABC transporter" evidence="10">
    <location>
        <begin position="258"/>
        <end position="512"/>
    </location>
</feature>
<dbReference type="InterPro" id="IPR003593">
    <property type="entry name" value="AAA+_ATPase"/>
</dbReference>
<keyword evidence="9" id="KW-0472">Membrane</keyword>
<evidence type="ECO:0000256" key="9">
    <source>
        <dbReference type="ARBA" id="ARBA00023136"/>
    </source>
</evidence>
<dbReference type="STRING" id="665467.SAMN02982931_02323"/>
<gene>
    <name evidence="11" type="ORF">SAMN02982931_02323</name>
</gene>
<dbReference type="CDD" id="cd03215">
    <property type="entry name" value="ABC_Carb_Monos_II"/>
    <property type="match status" value="1"/>
</dbReference>
<dbReference type="AlphaFoldDB" id="A0A1G6CCI3"/>
<comment type="similarity">
    <text evidence="1">Belongs to the ABC transporter superfamily.</text>
</comment>
<name>A0A1G6CCI3_9HYPH</name>
<dbReference type="Proteomes" id="UP000199071">
    <property type="component" value="Unassembled WGS sequence"/>
</dbReference>
<dbReference type="RefSeq" id="WP_090876587.1">
    <property type="nucleotide sequence ID" value="NZ_FMXQ01000004.1"/>
</dbReference>
<dbReference type="PROSITE" id="PS00211">
    <property type="entry name" value="ABC_TRANSPORTER_1"/>
    <property type="match status" value="1"/>
</dbReference>
<evidence type="ECO:0000256" key="1">
    <source>
        <dbReference type="ARBA" id="ARBA00005417"/>
    </source>
</evidence>
<keyword evidence="8" id="KW-1278">Translocase</keyword>
<dbReference type="Pfam" id="PF00005">
    <property type="entry name" value="ABC_tran"/>
    <property type="match status" value="2"/>
</dbReference>
<dbReference type="SUPFAM" id="SSF52540">
    <property type="entry name" value="P-loop containing nucleoside triphosphate hydrolases"/>
    <property type="match status" value="2"/>
</dbReference>
<evidence type="ECO:0000256" key="8">
    <source>
        <dbReference type="ARBA" id="ARBA00022967"/>
    </source>
</evidence>
<evidence type="ECO:0000259" key="10">
    <source>
        <dbReference type="PROSITE" id="PS50893"/>
    </source>
</evidence>
<dbReference type="InterPro" id="IPR003439">
    <property type="entry name" value="ABC_transporter-like_ATP-bd"/>
</dbReference>
<dbReference type="EMBL" id="FMXQ01000004">
    <property type="protein sequence ID" value="SDB30607.1"/>
    <property type="molecule type" value="Genomic_DNA"/>
</dbReference>
<proteinExistence type="inferred from homology"/>
<dbReference type="InterPro" id="IPR017871">
    <property type="entry name" value="ABC_transporter-like_CS"/>
</dbReference>
<evidence type="ECO:0000256" key="4">
    <source>
        <dbReference type="ARBA" id="ARBA00022597"/>
    </source>
</evidence>
<keyword evidence="3" id="KW-1003">Cell membrane</keyword>
<keyword evidence="2" id="KW-0813">Transport</keyword>
<evidence type="ECO:0000256" key="7">
    <source>
        <dbReference type="ARBA" id="ARBA00022840"/>
    </source>
</evidence>
<dbReference type="GO" id="GO:0016887">
    <property type="term" value="F:ATP hydrolysis activity"/>
    <property type="evidence" value="ECO:0007669"/>
    <property type="project" value="InterPro"/>
</dbReference>
<dbReference type="SMART" id="SM00382">
    <property type="entry name" value="AAA"/>
    <property type="match status" value="2"/>
</dbReference>
<feature type="domain" description="ABC transporter" evidence="10">
    <location>
        <begin position="19"/>
        <end position="257"/>
    </location>
</feature>
<dbReference type="PANTHER" id="PTHR43790">
    <property type="entry name" value="CARBOHYDRATE TRANSPORT ATP-BINDING PROTEIN MG119-RELATED"/>
    <property type="match status" value="1"/>
</dbReference>
<reference evidence="11 12" key="1">
    <citation type="submission" date="2016-10" db="EMBL/GenBank/DDBJ databases">
        <authorList>
            <person name="de Groot N.N."/>
        </authorList>
    </citation>
    <scope>NUCLEOTIDE SEQUENCE [LARGE SCALE GENOMIC DNA]</scope>
    <source>
        <strain evidence="11 12">ATCC 35022</strain>
    </source>
</reference>
<keyword evidence="5" id="KW-0677">Repeat</keyword>
<dbReference type="OrthoDB" id="9805029at2"/>
<dbReference type="InterPro" id="IPR050107">
    <property type="entry name" value="ABC_carbohydrate_import_ATPase"/>
</dbReference>
<evidence type="ECO:0000313" key="12">
    <source>
        <dbReference type="Proteomes" id="UP000199071"/>
    </source>
</evidence>
<dbReference type="Gene3D" id="3.40.50.300">
    <property type="entry name" value="P-loop containing nucleotide triphosphate hydrolases"/>
    <property type="match status" value="2"/>
</dbReference>
<evidence type="ECO:0000256" key="3">
    <source>
        <dbReference type="ARBA" id="ARBA00022475"/>
    </source>
</evidence>
<evidence type="ECO:0000256" key="6">
    <source>
        <dbReference type="ARBA" id="ARBA00022741"/>
    </source>
</evidence>
<evidence type="ECO:0000313" key="11">
    <source>
        <dbReference type="EMBL" id="SDB30607.1"/>
    </source>
</evidence>
<protein>
    <submittedName>
        <fullName evidence="11">Ribose transport system ATP-binding protein</fullName>
    </submittedName>
</protein>
<keyword evidence="12" id="KW-1185">Reference proteome</keyword>
<organism evidence="11 12">
    <name type="scientific">Bauldia litoralis</name>
    <dbReference type="NCBI Taxonomy" id="665467"/>
    <lineage>
        <taxon>Bacteria</taxon>
        <taxon>Pseudomonadati</taxon>
        <taxon>Pseudomonadota</taxon>
        <taxon>Alphaproteobacteria</taxon>
        <taxon>Hyphomicrobiales</taxon>
        <taxon>Kaistiaceae</taxon>
        <taxon>Bauldia</taxon>
    </lineage>
</organism>
<dbReference type="GO" id="GO:0005524">
    <property type="term" value="F:ATP binding"/>
    <property type="evidence" value="ECO:0007669"/>
    <property type="project" value="UniProtKB-KW"/>
</dbReference>
<dbReference type="CDD" id="cd03216">
    <property type="entry name" value="ABC_Carb_Monos_I"/>
    <property type="match status" value="1"/>
</dbReference>
<evidence type="ECO:0000256" key="5">
    <source>
        <dbReference type="ARBA" id="ARBA00022737"/>
    </source>
</evidence>
<keyword evidence="4" id="KW-0762">Sugar transport</keyword>
<keyword evidence="7 11" id="KW-0067">ATP-binding</keyword>
<sequence length="520" mass="55776">MTTSATAAVEASAPAEPFLDLSGLRKTYPGVVALADFGMTVRPGEVIGLVGENGAGKSTLMKILGGVIEPDQGSIVIDGEAHPSLTVAQSMAAGIAFVHQELNLFDNLSVAANVYIGREPRKYGFLQLVDNDRLEKLVQPLLDQLGATFSPATPVSRLSLAEQQIVEIAKALSLDSRLVILDEPTSSLPIAETEKLLDVIAGLKAHDISVIFISHRLHEVVQASDRVLVLRDGNLVGELGDDDINHDAMVRLMVGRDLKVDYVPPARTSGEVVLSIKAVRTSTYPNREISLDLRAGEILGLAGLVGAGRTELARVLFGIDRPAGGRLELNGEEAHFATASDAVAAGVFLVPEDRKGAGLLLDFAIAQNISLPNLSAYARRRWVSREAEIAQAERSRTHLDIRAPDVRQRTSALSGGNQQKVVLAKWLAMEPKAIILDEPTRGIDIGAKSEIYRLMRGLADSGVAVLMISSDMEEVIGVSDRVAVMHEGHIQGTLDRDQCSEENILQLAVGRSIQERGRGC</sequence>
<dbReference type="InterPro" id="IPR027417">
    <property type="entry name" value="P-loop_NTPase"/>
</dbReference>
<dbReference type="PANTHER" id="PTHR43790:SF3">
    <property type="entry name" value="D-ALLOSE IMPORT ATP-BINDING PROTEIN ALSA-RELATED"/>
    <property type="match status" value="1"/>
</dbReference>
<dbReference type="PROSITE" id="PS50893">
    <property type="entry name" value="ABC_TRANSPORTER_2"/>
    <property type="match status" value="2"/>
</dbReference>
<evidence type="ECO:0000256" key="2">
    <source>
        <dbReference type="ARBA" id="ARBA00022448"/>
    </source>
</evidence>
<keyword evidence="6" id="KW-0547">Nucleotide-binding</keyword>